<keyword evidence="2" id="KW-0805">Transcription regulation</keyword>
<dbReference type="InterPro" id="IPR036390">
    <property type="entry name" value="WH_DNA-bd_sf"/>
</dbReference>
<dbReference type="InterPro" id="IPR005119">
    <property type="entry name" value="LysR_subst-bd"/>
</dbReference>
<dbReference type="PANTHER" id="PTHR30126">
    <property type="entry name" value="HTH-TYPE TRANSCRIPTIONAL REGULATOR"/>
    <property type="match status" value="1"/>
</dbReference>
<dbReference type="GO" id="GO:0000976">
    <property type="term" value="F:transcription cis-regulatory region binding"/>
    <property type="evidence" value="ECO:0007669"/>
    <property type="project" value="TreeGrafter"/>
</dbReference>
<dbReference type="Proteomes" id="UP000219612">
    <property type="component" value="Unassembled WGS sequence"/>
</dbReference>
<dbReference type="PANTHER" id="PTHR30126:SF39">
    <property type="entry name" value="HTH-TYPE TRANSCRIPTIONAL REGULATOR CYSL"/>
    <property type="match status" value="1"/>
</dbReference>
<dbReference type="Pfam" id="PF03466">
    <property type="entry name" value="LysR_substrate"/>
    <property type="match status" value="1"/>
</dbReference>
<dbReference type="InterPro" id="IPR036388">
    <property type="entry name" value="WH-like_DNA-bd_sf"/>
</dbReference>
<evidence type="ECO:0000313" key="6">
    <source>
        <dbReference type="EMBL" id="SNY54424.1"/>
    </source>
</evidence>
<reference evidence="6 7" key="1">
    <citation type="submission" date="2017-09" db="EMBL/GenBank/DDBJ databases">
        <authorList>
            <person name="Ehlers B."/>
            <person name="Leendertz F.H."/>
        </authorList>
    </citation>
    <scope>NUCLEOTIDE SEQUENCE [LARGE SCALE GENOMIC DNA]</scope>
    <source>
        <strain evidence="6 7">CGMCC 4.6857</strain>
    </source>
</reference>
<dbReference type="InterPro" id="IPR000847">
    <property type="entry name" value="LysR_HTH_N"/>
</dbReference>
<gene>
    <name evidence="6" type="ORF">SAMN05421748_11570</name>
</gene>
<dbReference type="Gene3D" id="3.40.190.290">
    <property type="match status" value="1"/>
</dbReference>
<dbReference type="AlphaFoldDB" id="A0A285J2D1"/>
<proteinExistence type="inferred from homology"/>
<keyword evidence="4" id="KW-0804">Transcription</keyword>
<feature type="domain" description="HTH lysR-type" evidence="5">
    <location>
        <begin position="1"/>
        <end position="58"/>
    </location>
</feature>
<dbReference type="SUPFAM" id="SSF53850">
    <property type="entry name" value="Periplasmic binding protein-like II"/>
    <property type="match status" value="1"/>
</dbReference>
<name>A0A285J2D1_9ACTN</name>
<dbReference type="Gene3D" id="1.10.10.10">
    <property type="entry name" value="Winged helix-like DNA-binding domain superfamily/Winged helix DNA-binding domain"/>
    <property type="match status" value="1"/>
</dbReference>
<dbReference type="PROSITE" id="PS50931">
    <property type="entry name" value="HTH_LYSR"/>
    <property type="match status" value="1"/>
</dbReference>
<dbReference type="Pfam" id="PF00126">
    <property type="entry name" value="HTH_1"/>
    <property type="match status" value="1"/>
</dbReference>
<organism evidence="6 7">
    <name type="scientific">Paractinoplanes atraurantiacus</name>
    <dbReference type="NCBI Taxonomy" id="1036182"/>
    <lineage>
        <taxon>Bacteria</taxon>
        <taxon>Bacillati</taxon>
        <taxon>Actinomycetota</taxon>
        <taxon>Actinomycetes</taxon>
        <taxon>Micromonosporales</taxon>
        <taxon>Micromonosporaceae</taxon>
        <taxon>Paractinoplanes</taxon>
    </lineage>
</organism>
<dbReference type="RefSeq" id="WP_097323419.1">
    <property type="nucleotide sequence ID" value="NZ_OBDY01000015.1"/>
</dbReference>
<comment type="similarity">
    <text evidence="1">Belongs to the LysR transcriptional regulatory family.</text>
</comment>
<evidence type="ECO:0000313" key="7">
    <source>
        <dbReference type="Proteomes" id="UP000219612"/>
    </source>
</evidence>
<keyword evidence="7" id="KW-1185">Reference proteome</keyword>
<evidence type="ECO:0000256" key="4">
    <source>
        <dbReference type="ARBA" id="ARBA00023163"/>
    </source>
</evidence>
<protein>
    <submittedName>
        <fullName evidence="6">DNA-binding transcriptional regulator, LysR family</fullName>
    </submittedName>
</protein>
<accession>A0A285J2D1</accession>
<evidence type="ECO:0000256" key="1">
    <source>
        <dbReference type="ARBA" id="ARBA00009437"/>
    </source>
</evidence>
<dbReference type="OrthoDB" id="4512679at2"/>
<dbReference type="GO" id="GO:0003700">
    <property type="term" value="F:DNA-binding transcription factor activity"/>
    <property type="evidence" value="ECO:0007669"/>
    <property type="project" value="InterPro"/>
</dbReference>
<evidence type="ECO:0000256" key="2">
    <source>
        <dbReference type="ARBA" id="ARBA00023015"/>
    </source>
</evidence>
<evidence type="ECO:0000256" key="3">
    <source>
        <dbReference type="ARBA" id="ARBA00023125"/>
    </source>
</evidence>
<dbReference type="SUPFAM" id="SSF46785">
    <property type="entry name" value="Winged helix' DNA-binding domain"/>
    <property type="match status" value="1"/>
</dbReference>
<keyword evidence="3 6" id="KW-0238">DNA-binding</keyword>
<sequence>MTPTQLRAYSAVVRFGSVKLAAAQLSVSESAVSLHIGQLRRELGDQLFSRTSSGLAFTPGGLRLASRAQEMLGLQDITVLEVSAAGRGRRLLRVGASSLFAEHAAPGLLELFAGRAADLDVELSVRDPASIAAALISRTVDIAIGPPPPALAPELSTRPVMNYRIEVVVGPEHPLAVVRPSPGQLRDQTWLLGPSAATDIGAVPDLLRRLGIPEEKQQIYQSNAAAVEEAKRGKGLAPALSFAVAPDVRKGHLARVAGPHAVLEAGWHALMLDERNAPQAARELARFASTPRAIQAMMRGTGVNVGHFRPSVHVTLWS</sequence>
<evidence type="ECO:0000259" key="5">
    <source>
        <dbReference type="PROSITE" id="PS50931"/>
    </source>
</evidence>
<dbReference type="EMBL" id="OBDY01000015">
    <property type="protein sequence ID" value="SNY54424.1"/>
    <property type="molecule type" value="Genomic_DNA"/>
</dbReference>